<dbReference type="Gene3D" id="3.40.50.720">
    <property type="entry name" value="NAD(P)-binding Rossmann-like Domain"/>
    <property type="match status" value="1"/>
</dbReference>
<dbReference type="InterPro" id="IPR014182">
    <property type="entry name" value="ADH_Zn_typ-1"/>
</dbReference>
<dbReference type="SMART" id="SM00829">
    <property type="entry name" value="PKS_ER"/>
    <property type="match status" value="1"/>
</dbReference>
<keyword evidence="2" id="KW-0862">Zinc</keyword>
<dbReference type="Pfam" id="PF08240">
    <property type="entry name" value="ADH_N"/>
    <property type="match status" value="1"/>
</dbReference>
<reference evidence="4 5" key="1">
    <citation type="submission" date="2020-02" db="EMBL/GenBank/DDBJ databases">
        <title>Genome sequence of the type strain CCBAU10050 of Rhizobium daejeonense.</title>
        <authorList>
            <person name="Gao J."/>
            <person name="Sun J."/>
        </authorList>
    </citation>
    <scope>NUCLEOTIDE SEQUENCE [LARGE SCALE GENOMIC DNA]</scope>
    <source>
        <strain evidence="4 5">CCBAU10050</strain>
    </source>
</reference>
<dbReference type="EMBL" id="JAAKZH010000002">
    <property type="protein sequence ID" value="NGO63299.1"/>
    <property type="molecule type" value="Genomic_DNA"/>
</dbReference>
<dbReference type="InterPro" id="IPR013154">
    <property type="entry name" value="ADH-like_N"/>
</dbReference>
<proteinExistence type="inferred from homology"/>
<dbReference type="InterPro" id="IPR011032">
    <property type="entry name" value="GroES-like_sf"/>
</dbReference>
<dbReference type="GO" id="GO:0016491">
    <property type="term" value="F:oxidoreductase activity"/>
    <property type="evidence" value="ECO:0007669"/>
    <property type="project" value="UniProtKB-KW"/>
</dbReference>
<comment type="similarity">
    <text evidence="2">Belongs to the zinc-containing alcohol dehydrogenase family. Quinone oxidoreductase subfamily.</text>
</comment>
<feature type="domain" description="Enoyl reductase (ER)" evidence="3">
    <location>
        <begin position="14"/>
        <end position="335"/>
    </location>
</feature>
<dbReference type="SUPFAM" id="SSF50129">
    <property type="entry name" value="GroES-like"/>
    <property type="match status" value="1"/>
</dbReference>
<dbReference type="Gene3D" id="3.90.180.10">
    <property type="entry name" value="Medium-chain alcohol dehydrogenases, catalytic domain"/>
    <property type="match status" value="1"/>
</dbReference>
<comment type="caution">
    <text evidence="4">The sequence shown here is derived from an EMBL/GenBank/DDBJ whole genome shotgun (WGS) entry which is preliminary data.</text>
</comment>
<dbReference type="CDD" id="cd08252">
    <property type="entry name" value="AL_MDR"/>
    <property type="match status" value="1"/>
</dbReference>
<organism evidence="4 5">
    <name type="scientific">Rhizobium daejeonense</name>
    <dbReference type="NCBI Taxonomy" id="240521"/>
    <lineage>
        <taxon>Bacteria</taxon>
        <taxon>Pseudomonadati</taxon>
        <taxon>Pseudomonadota</taxon>
        <taxon>Alphaproteobacteria</taxon>
        <taxon>Hyphomicrobiales</taxon>
        <taxon>Rhizobiaceae</taxon>
        <taxon>Rhizobium/Agrobacterium group</taxon>
        <taxon>Rhizobium</taxon>
    </lineage>
</organism>
<dbReference type="RefSeq" id="WP_163904356.1">
    <property type="nucleotide sequence ID" value="NZ_CP048427.1"/>
</dbReference>
<dbReference type="Pfam" id="PF13602">
    <property type="entry name" value="ADH_zinc_N_2"/>
    <property type="match status" value="1"/>
</dbReference>
<evidence type="ECO:0000313" key="5">
    <source>
        <dbReference type="Proteomes" id="UP000477849"/>
    </source>
</evidence>
<protein>
    <recommendedName>
        <fullName evidence="2">Zinc-type alcohol dehydrogenase-like protein</fullName>
    </recommendedName>
</protein>
<dbReference type="PANTHER" id="PTHR44154:SF1">
    <property type="entry name" value="QUINONE OXIDOREDUCTASE"/>
    <property type="match status" value="1"/>
</dbReference>
<evidence type="ECO:0000256" key="1">
    <source>
        <dbReference type="ARBA" id="ARBA00022857"/>
    </source>
</evidence>
<evidence type="ECO:0000256" key="2">
    <source>
        <dbReference type="RuleBase" id="RU364000"/>
    </source>
</evidence>
<gene>
    <name evidence="4" type="ORF">G6N76_06405</name>
</gene>
<keyword evidence="2" id="KW-0560">Oxidoreductase</keyword>
<dbReference type="PANTHER" id="PTHR44154">
    <property type="entry name" value="QUINONE OXIDOREDUCTASE"/>
    <property type="match status" value="1"/>
</dbReference>
<evidence type="ECO:0000259" key="3">
    <source>
        <dbReference type="SMART" id="SM00829"/>
    </source>
</evidence>
<evidence type="ECO:0000313" key="4">
    <source>
        <dbReference type="EMBL" id="NGO63299.1"/>
    </source>
</evidence>
<name>A0A6M1RVY6_9HYPH</name>
<dbReference type="InterPro" id="IPR051603">
    <property type="entry name" value="Zinc-ADH_QOR/CCCR"/>
</dbReference>
<keyword evidence="1" id="KW-0521">NADP</keyword>
<dbReference type="NCBIfam" id="TIGR02817">
    <property type="entry name" value="adh_fam_1"/>
    <property type="match status" value="1"/>
</dbReference>
<dbReference type="GO" id="GO:0008270">
    <property type="term" value="F:zinc ion binding"/>
    <property type="evidence" value="ECO:0007669"/>
    <property type="project" value="InterPro"/>
</dbReference>
<accession>A0A6M1RVY6</accession>
<sequence length="338" mass="35729">MRAVGYLKSGPISADVSLLDITLPEPVAAGHDLLIEVKAVSVNPVDTKVRAGATPPEGEYRILGFDAAGIVKAAGEMVTLFKPGDKVFYAGAINRPGTDSEFHLVDERIVGRMPSSLGFAEAAALPLTAITAYESIFHRLKVSDKVPGVNNAILITGGAGGVGSIAIQLARTLTDLTVIATASRPESAEWAKALGAHHVIDHSKPLAAEYAALGIGAPAFVFSVAGSAQHRLQIAELIAPQGRVVLIDDMKDGYDIMPFKGKAVSIHWEMMFARPVHQTADMIEQHKLLNHVADLVDAGKIRTTLSQTLGTINAENLKKAHALIESGRTTGKVVLEGF</sequence>
<dbReference type="InterPro" id="IPR036291">
    <property type="entry name" value="NAD(P)-bd_dom_sf"/>
</dbReference>
<dbReference type="SUPFAM" id="SSF51735">
    <property type="entry name" value="NAD(P)-binding Rossmann-fold domains"/>
    <property type="match status" value="1"/>
</dbReference>
<keyword evidence="2" id="KW-0479">Metal-binding</keyword>
<dbReference type="Proteomes" id="UP000477849">
    <property type="component" value="Unassembled WGS sequence"/>
</dbReference>
<dbReference type="AlphaFoldDB" id="A0A6M1RVY6"/>
<keyword evidence="5" id="KW-1185">Reference proteome</keyword>
<dbReference type="InterPro" id="IPR020843">
    <property type="entry name" value="ER"/>
</dbReference>